<protein>
    <recommendedName>
        <fullName evidence="4">DUF2621 domain-containing protein</fullName>
    </recommendedName>
</protein>
<dbReference type="Proteomes" id="UP000075430">
    <property type="component" value="Unassembled WGS sequence"/>
</dbReference>
<gene>
    <name evidence="2" type="ORF">AXI58_13165</name>
</gene>
<dbReference type="InterPro" id="IPR020203">
    <property type="entry name" value="YneK"/>
</dbReference>
<sequence>MLAGWFMWFILFWVIVMIGLLSIGGFFMFRKFLKRLPKEDGRSELDWQDYYIEKSRHLWSPHDKAFLDELVAPVPELFRDVAKAKIAGKIGELSLQEEAEQMNQDLIIRGYILATPKRDHQFLKKHLREKQIDLTPYRTLLK</sequence>
<keyword evidence="1" id="KW-0472">Membrane</keyword>
<reference evidence="3" key="1">
    <citation type="submission" date="2016-02" db="EMBL/GenBank/DDBJ databases">
        <authorList>
            <person name="Dunlap C."/>
        </authorList>
    </citation>
    <scope>NUCLEOTIDE SEQUENCE [LARGE SCALE GENOMIC DNA]</scope>
    <source>
        <strain evidence="3">NRRL B-41092</strain>
    </source>
</reference>
<name>A0A150F9T6_9BACI</name>
<dbReference type="OrthoDB" id="2399525at2"/>
<keyword evidence="3" id="KW-1185">Reference proteome</keyword>
<evidence type="ECO:0000313" key="3">
    <source>
        <dbReference type="Proteomes" id="UP000075430"/>
    </source>
</evidence>
<dbReference type="EMBL" id="LSBA01000006">
    <property type="protein sequence ID" value="KXZ21877.1"/>
    <property type="molecule type" value="Genomic_DNA"/>
</dbReference>
<dbReference type="RefSeq" id="WP_061521229.1">
    <property type="nucleotide sequence ID" value="NZ_JAJJBV010000042.1"/>
</dbReference>
<accession>A0A150F9T6</accession>
<keyword evidence="1" id="KW-1133">Transmembrane helix</keyword>
<evidence type="ECO:0000313" key="2">
    <source>
        <dbReference type="EMBL" id="KXZ21877.1"/>
    </source>
</evidence>
<evidence type="ECO:0000256" key="1">
    <source>
        <dbReference type="SAM" id="Phobius"/>
    </source>
</evidence>
<keyword evidence="1" id="KW-0812">Transmembrane</keyword>
<dbReference type="AlphaFoldDB" id="A0A150F9T6"/>
<evidence type="ECO:0008006" key="4">
    <source>
        <dbReference type="Google" id="ProtNLM"/>
    </source>
</evidence>
<proteinExistence type="predicted"/>
<feature type="transmembrane region" description="Helical" evidence="1">
    <location>
        <begin position="6"/>
        <end position="29"/>
    </location>
</feature>
<comment type="caution">
    <text evidence="2">The sequence shown here is derived from an EMBL/GenBank/DDBJ whole genome shotgun (WGS) entry which is preliminary data.</text>
</comment>
<organism evidence="2 3">
    <name type="scientific">Bacillus nakamurai</name>
    <dbReference type="NCBI Taxonomy" id="1793963"/>
    <lineage>
        <taxon>Bacteria</taxon>
        <taxon>Bacillati</taxon>
        <taxon>Bacillota</taxon>
        <taxon>Bacilli</taxon>
        <taxon>Bacillales</taxon>
        <taxon>Bacillaceae</taxon>
        <taxon>Bacillus</taxon>
    </lineage>
</organism>
<dbReference type="STRING" id="1793963.AXI58_13165"/>
<dbReference type="Pfam" id="PF11084">
    <property type="entry name" value="DUF2621"/>
    <property type="match status" value="1"/>
</dbReference>